<feature type="transmembrane region" description="Helical" evidence="1">
    <location>
        <begin position="84"/>
        <end position="104"/>
    </location>
</feature>
<keyword evidence="3" id="KW-1185">Reference proteome</keyword>
<reference evidence="2 3" key="1">
    <citation type="journal article" date="2015" name="Genome Biol. Evol.">
        <title>Phylogenomic analyses indicate that early fungi evolved digesting cell walls of algal ancestors of land plants.</title>
        <authorList>
            <person name="Chang Y."/>
            <person name="Wang S."/>
            <person name="Sekimoto S."/>
            <person name="Aerts A.L."/>
            <person name="Choi C."/>
            <person name="Clum A."/>
            <person name="LaButti K.M."/>
            <person name="Lindquist E.A."/>
            <person name="Yee Ngan C."/>
            <person name="Ohm R.A."/>
            <person name="Salamov A.A."/>
            <person name="Grigoriev I.V."/>
            <person name="Spatafora J.W."/>
            <person name="Berbee M.L."/>
        </authorList>
    </citation>
    <scope>NUCLEOTIDE SEQUENCE [LARGE SCALE GENOMIC DNA]</scope>
    <source>
        <strain evidence="2 3">NRRL 28638</strain>
    </source>
</reference>
<keyword evidence="1" id="KW-0812">Transmembrane</keyword>
<feature type="transmembrane region" description="Helical" evidence="1">
    <location>
        <begin position="50"/>
        <end position="69"/>
    </location>
</feature>
<organism evidence="2 3">
    <name type="scientific">Conidiobolus coronatus (strain ATCC 28846 / CBS 209.66 / NRRL 28638)</name>
    <name type="common">Delacroixia coronata</name>
    <dbReference type="NCBI Taxonomy" id="796925"/>
    <lineage>
        <taxon>Eukaryota</taxon>
        <taxon>Fungi</taxon>
        <taxon>Fungi incertae sedis</taxon>
        <taxon>Zoopagomycota</taxon>
        <taxon>Entomophthoromycotina</taxon>
        <taxon>Entomophthoromycetes</taxon>
        <taxon>Entomophthorales</taxon>
        <taxon>Ancylistaceae</taxon>
        <taxon>Conidiobolus</taxon>
    </lineage>
</organism>
<name>A0A137NP87_CONC2</name>
<dbReference type="AlphaFoldDB" id="A0A137NP87"/>
<evidence type="ECO:0000313" key="3">
    <source>
        <dbReference type="Proteomes" id="UP000070444"/>
    </source>
</evidence>
<dbReference type="EMBL" id="KQ965436">
    <property type="protein sequence ID" value="KXN64560.1"/>
    <property type="molecule type" value="Genomic_DNA"/>
</dbReference>
<evidence type="ECO:0000256" key="1">
    <source>
        <dbReference type="SAM" id="Phobius"/>
    </source>
</evidence>
<gene>
    <name evidence="2" type="ORF">CONCODRAFT_14295</name>
</gene>
<protein>
    <submittedName>
        <fullName evidence="2">Uncharacterized protein</fullName>
    </submittedName>
</protein>
<dbReference type="Proteomes" id="UP000070444">
    <property type="component" value="Unassembled WGS sequence"/>
</dbReference>
<feature type="transmembrane region" description="Helical" evidence="1">
    <location>
        <begin position="160"/>
        <end position="182"/>
    </location>
</feature>
<evidence type="ECO:0000313" key="2">
    <source>
        <dbReference type="EMBL" id="KXN64560.1"/>
    </source>
</evidence>
<feature type="transmembrane region" description="Helical" evidence="1">
    <location>
        <begin position="194"/>
        <end position="218"/>
    </location>
</feature>
<keyword evidence="1" id="KW-1133">Transmembrane helix</keyword>
<feature type="transmembrane region" description="Helical" evidence="1">
    <location>
        <begin position="12"/>
        <end position="38"/>
    </location>
</feature>
<proteinExistence type="predicted"/>
<sequence length="263" mass="29537">MISGSELEHIKIVINSILITSLSSSFIVILIYLTFFLVNSNQINRLSIRLLILISFLNIFINFSYYLILNTNLDCNLLNLVENFSLNLYCLFFLLGGLELYIVYFKDYRFNFIEEILIQSFTLGFAILLLIPNEGFKLFCFNIILTSKNSACNLKPGSHLFLLLPLTHLSLVLAVECVELISSNPIELPISLTYIKLISLNIGGILNLLCVILDSGVINGIAELSIFRRFGGNDETPLNDVPSTSLNDIDSNIQDTLLQIQIG</sequence>
<accession>A0A137NP87</accession>
<keyword evidence="1" id="KW-0472">Membrane</keyword>